<evidence type="ECO:0000313" key="2">
    <source>
        <dbReference type="Proteomes" id="UP000326354"/>
    </source>
</evidence>
<dbReference type="GO" id="GO:0008168">
    <property type="term" value="F:methyltransferase activity"/>
    <property type="evidence" value="ECO:0007669"/>
    <property type="project" value="UniProtKB-KW"/>
</dbReference>
<dbReference type="Pfam" id="PF13489">
    <property type="entry name" value="Methyltransf_23"/>
    <property type="match status" value="1"/>
</dbReference>
<protein>
    <submittedName>
        <fullName evidence="1">Macrocin O-methyltransferase</fullName>
    </submittedName>
</protein>
<dbReference type="Gene3D" id="3.40.50.150">
    <property type="entry name" value="Vaccinia Virus protein VP39"/>
    <property type="match status" value="1"/>
</dbReference>
<keyword evidence="1" id="KW-0489">Methyltransferase</keyword>
<dbReference type="OrthoDB" id="9765084at2"/>
<accession>A0A5S9F2U4</accession>
<dbReference type="Proteomes" id="UP000326354">
    <property type="component" value="Chromosome"/>
</dbReference>
<keyword evidence="1" id="KW-0808">Transferase</keyword>
<keyword evidence="2" id="KW-1185">Reference proteome</keyword>
<dbReference type="EMBL" id="AP019860">
    <property type="protein sequence ID" value="BBM82482.1"/>
    <property type="molecule type" value="Genomic_DNA"/>
</dbReference>
<reference evidence="1 2" key="1">
    <citation type="submission" date="2019-08" db="EMBL/GenBank/DDBJ databases">
        <title>Complete genome sequence of Candidatus Uab amorphum.</title>
        <authorList>
            <person name="Shiratori T."/>
            <person name="Suzuki S."/>
            <person name="Kakizawa Y."/>
            <person name="Ishida K."/>
        </authorList>
    </citation>
    <scope>NUCLEOTIDE SEQUENCE [LARGE SCALE GENOMIC DNA]</scope>
    <source>
        <strain evidence="1 2">SRT547</strain>
    </source>
</reference>
<gene>
    <name evidence="1" type="ORF">UABAM_00825</name>
</gene>
<name>A0A5S9F2U4_UABAM</name>
<evidence type="ECO:0000313" key="1">
    <source>
        <dbReference type="EMBL" id="BBM82482.1"/>
    </source>
</evidence>
<proteinExistence type="predicted"/>
<dbReference type="InterPro" id="IPR029063">
    <property type="entry name" value="SAM-dependent_MTases_sf"/>
</dbReference>
<dbReference type="SUPFAM" id="SSF53335">
    <property type="entry name" value="S-adenosyl-L-methionine-dependent methyltransferases"/>
    <property type="match status" value="1"/>
</dbReference>
<dbReference type="GO" id="GO:0032259">
    <property type="term" value="P:methylation"/>
    <property type="evidence" value="ECO:0007669"/>
    <property type="project" value="UniProtKB-KW"/>
</dbReference>
<sequence>MDQNIWAKPRDIVNIEDCLFYHTMDIPGHGLVKGMWDLRGKEKDYFANVDFADKNVLELGTASGHLCFAMEKMGARVTAYDLSSKQPWDIVPYADYDYEQHIKNRKKHIEKLNNGYWLAHKANNSQAKVVYGTVYDIPENIGTFDICTFGAILLHLRDPFLALQNVTKHVQETVIVTEGVISKMMSVAQWITGANLIRFLPNAKKLQPYETWWNLSPQLIAEYLRILGFPDIHVTYHSQLYNGKKNKMYTVVGHRR</sequence>
<organism evidence="1 2">
    <name type="scientific">Uabimicrobium amorphum</name>
    <dbReference type="NCBI Taxonomy" id="2596890"/>
    <lineage>
        <taxon>Bacteria</taxon>
        <taxon>Pseudomonadati</taxon>
        <taxon>Planctomycetota</taxon>
        <taxon>Candidatus Uabimicrobiia</taxon>
        <taxon>Candidatus Uabimicrobiales</taxon>
        <taxon>Candidatus Uabimicrobiaceae</taxon>
        <taxon>Candidatus Uabimicrobium</taxon>
    </lineage>
</organism>
<dbReference type="RefSeq" id="WP_151966722.1">
    <property type="nucleotide sequence ID" value="NZ_AP019860.1"/>
</dbReference>
<dbReference type="KEGG" id="uam:UABAM_00825"/>
<dbReference type="AlphaFoldDB" id="A0A5S9F2U4"/>